<dbReference type="EMBL" id="CP036278">
    <property type="protein sequence ID" value="QDU59088.1"/>
    <property type="molecule type" value="Genomic_DNA"/>
</dbReference>
<name>A0A518AWJ2_9BACT</name>
<protein>
    <submittedName>
        <fullName evidence="1">Uncharacterized protein</fullName>
    </submittedName>
</protein>
<evidence type="ECO:0000313" key="2">
    <source>
        <dbReference type="Proteomes" id="UP000315750"/>
    </source>
</evidence>
<keyword evidence="2" id="KW-1185">Reference proteome</keyword>
<proteinExistence type="predicted"/>
<evidence type="ECO:0000313" key="1">
    <source>
        <dbReference type="EMBL" id="QDU59088.1"/>
    </source>
</evidence>
<sequence length="52" mass="5529">MPSVATMAMAVTFLAEQSRNPPPARLGFVDSYPLTDRMNGDCAGPVSRPSSM</sequence>
<gene>
    <name evidence="1" type="ORF">Pan181_53290</name>
</gene>
<reference evidence="1 2" key="1">
    <citation type="submission" date="2019-02" db="EMBL/GenBank/DDBJ databases">
        <title>Deep-cultivation of Planctomycetes and their phenomic and genomic characterization uncovers novel biology.</title>
        <authorList>
            <person name="Wiegand S."/>
            <person name="Jogler M."/>
            <person name="Boedeker C."/>
            <person name="Pinto D."/>
            <person name="Vollmers J."/>
            <person name="Rivas-Marin E."/>
            <person name="Kohn T."/>
            <person name="Peeters S.H."/>
            <person name="Heuer A."/>
            <person name="Rast P."/>
            <person name="Oberbeckmann S."/>
            <person name="Bunk B."/>
            <person name="Jeske O."/>
            <person name="Meyerdierks A."/>
            <person name="Storesund J.E."/>
            <person name="Kallscheuer N."/>
            <person name="Luecker S."/>
            <person name="Lage O.M."/>
            <person name="Pohl T."/>
            <person name="Merkel B.J."/>
            <person name="Hornburger P."/>
            <person name="Mueller R.-W."/>
            <person name="Bruemmer F."/>
            <person name="Labrenz M."/>
            <person name="Spormann A.M."/>
            <person name="Op den Camp H."/>
            <person name="Overmann J."/>
            <person name="Amann R."/>
            <person name="Jetten M.S.M."/>
            <person name="Mascher T."/>
            <person name="Medema M.H."/>
            <person name="Devos D.P."/>
            <person name="Kaster A.-K."/>
            <person name="Ovreas L."/>
            <person name="Rohde M."/>
            <person name="Galperin M.Y."/>
            <person name="Jogler C."/>
        </authorList>
    </citation>
    <scope>NUCLEOTIDE SEQUENCE [LARGE SCALE GENOMIC DNA]</scope>
    <source>
        <strain evidence="1 2">Pan181</strain>
    </source>
</reference>
<dbReference type="Proteomes" id="UP000315750">
    <property type="component" value="Chromosome"/>
</dbReference>
<accession>A0A518AWJ2</accession>
<organism evidence="1 2">
    <name type="scientific">Aeoliella mucimassa</name>
    <dbReference type="NCBI Taxonomy" id="2527972"/>
    <lineage>
        <taxon>Bacteria</taxon>
        <taxon>Pseudomonadati</taxon>
        <taxon>Planctomycetota</taxon>
        <taxon>Planctomycetia</taxon>
        <taxon>Pirellulales</taxon>
        <taxon>Lacipirellulaceae</taxon>
        <taxon>Aeoliella</taxon>
    </lineage>
</organism>
<dbReference type="AlphaFoldDB" id="A0A518AWJ2"/>
<dbReference type="KEGG" id="amuc:Pan181_53290"/>